<organism evidence="1 2">
    <name type="scientific">Capnocytophaga canis</name>
    <dbReference type="NCBI Taxonomy" id="1848903"/>
    <lineage>
        <taxon>Bacteria</taxon>
        <taxon>Pseudomonadati</taxon>
        <taxon>Bacteroidota</taxon>
        <taxon>Flavobacteriia</taxon>
        <taxon>Flavobacteriales</taxon>
        <taxon>Flavobacteriaceae</taxon>
        <taxon>Capnocytophaga</taxon>
    </lineage>
</organism>
<proteinExistence type="predicted"/>
<evidence type="ECO:0000313" key="1">
    <source>
        <dbReference type="EMBL" id="RIY35342.1"/>
    </source>
</evidence>
<evidence type="ECO:0008006" key="3">
    <source>
        <dbReference type="Google" id="ProtNLM"/>
    </source>
</evidence>
<dbReference type="EMBL" id="NSDI01000013">
    <property type="protein sequence ID" value="RIY35342.1"/>
    <property type="molecule type" value="Genomic_DNA"/>
</dbReference>
<name>A0A3A1YB30_9FLAO</name>
<reference evidence="1 2" key="1">
    <citation type="submission" date="2017-08" db="EMBL/GenBank/DDBJ databases">
        <title>Capnocytophaga canis 17-158 assembly.</title>
        <authorList>
            <person name="Gulvik C.A."/>
        </authorList>
    </citation>
    <scope>NUCLEOTIDE SEQUENCE [LARGE SCALE GENOMIC DNA]</scope>
    <source>
        <strain evidence="1 2">17-158</strain>
    </source>
</reference>
<sequence>MGSPQYIDIAKAEAAGCKIYTTNEIIQDLRRMQKEAPSINAKTNLEKLINVISNTEKEVLIKGNIPPSAIKSSTTMNITKGLRVLNIIGIVISAYEVEQAVEKSIKKESVKPIAAETIRQVGGWASAIAGAKVGAVGGTLLGIETGPGAILFGAGGAIIFGVAGYLGADWIADYIDEN</sequence>
<dbReference type="Proteomes" id="UP000265497">
    <property type="component" value="Unassembled WGS sequence"/>
</dbReference>
<evidence type="ECO:0000313" key="2">
    <source>
        <dbReference type="Proteomes" id="UP000265497"/>
    </source>
</evidence>
<gene>
    <name evidence="1" type="ORF">CKY20_10790</name>
</gene>
<dbReference type="AlphaFoldDB" id="A0A3A1YB30"/>
<accession>A0A3A1YB30</accession>
<comment type="caution">
    <text evidence="1">The sequence shown here is derived from an EMBL/GenBank/DDBJ whole genome shotgun (WGS) entry which is preliminary data.</text>
</comment>
<protein>
    <recommendedName>
        <fullName evidence="3">Glycine zipper family protein</fullName>
    </recommendedName>
</protein>
<dbReference type="RefSeq" id="WP_119653089.1">
    <property type="nucleotide sequence ID" value="NZ_NSDI01000013.1"/>
</dbReference>